<proteinExistence type="predicted"/>
<comment type="caution">
    <text evidence="3">The sequence shown here is derived from an EMBL/GenBank/DDBJ whole genome shotgun (WGS) entry which is preliminary data.</text>
</comment>
<evidence type="ECO:0000256" key="2">
    <source>
        <dbReference type="SAM" id="SignalP"/>
    </source>
</evidence>
<reference evidence="3 4" key="1">
    <citation type="submission" date="2024-06" db="EMBL/GenBank/DDBJ databases">
        <title>Pontibacter populi HYL7-15.</title>
        <authorList>
            <person name="Kim M.K."/>
        </authorList>
    </citation>
    <scope>NUCLEOTIDE SEQUENCE [LARGE SCALE GENOMIC DNA]</scope>
    <source>
        <strain evidence="3 4">HYL7-15</strain>
    </source>
</reference>
<sequence length="259" mass="27487">MKIKNLLPALLVLCTISAFAQTTHIGKLELKPKQVYIVGPDNTLSVDTLIMHDKSVIQFSPEKPGVLKAAVAIVGSNCEIASRGENGQDSEYKTRGTRGKNGGDLDITMHFDKLKSLVIDTRGGTGGDGRDGRNGKNGIKDRREKKIIKGAKGQDIITYEHIPGTPGTNGTNATTGLPGGNGGNISFTYSTKNFIPVFNHSKARNSITLLHTVGDAGRDGKPGLGGFQSADGILEHKKEPGSVDGQIRLYKANTATAHD</sequence>
<keyword evidence="2" id="KW-0732">Signal</keyword>
<dbReference type="Proteomes" id="UP001476807">
    <property type="component" value="Unassembled WGS sequence"/>
</dbReference>
<feature type="region of interest" description="Disordered" evidence="1">
    <location>
        <begin position="84"/>
        <end position="104"/>
    </location>
</feature>
<feature type="signal peptide" evidence="2">
    <location>
        <begin position="1"/>
        <end position="20"/>
    </location>
</feature>
<feature type="chain" id="PRO_5046357272" description="Collagen-like protein" evidence="2">
    <location>
        <begin position="21"/>
        <end position="259"/>
    </location>
</feature>
<feature type="region of interest" description="Disordered" evidence="1">
    <location>
        <begin position="122"/>
        <end position="144"/>
    </location>
</feature>
<feature type="compositionally biased region" description="Basic and acidic residues" evidence="1">
    <location>
        <begin position="128"/>
        <end position="144"/>
    </location>
</feature>
<organism evidence="3 4">
    <name type="scientific">Pontibacter populi</name>
    <dbReference type="NCBI Taxonomy" id="890055"/>
    <lineage>
        <taxon>Bacteria</taxon>
        <taxon>Pseudomonadati</taxon>
        <taxon>Bacteroidota</taxon>
        <taxon>Cytophagia</taxon>
        <taxon>Cytophagales</taxon>
        <taxon>Hymenobacteraceae</taxon>
        <taxon>Pontibacter</taxon>
    </lineage>
</organism>
<dbReference type="EMBL" id="JBEOKT010000002">
    <property type="protein sequence ID" value="MER2996350.1"/>
    <property type="molecule type" value="Genomic_DNA"/>
</dbReference>
<evidence type="ECO:0008006" key="5">
    <source>
        <dbReference type="Google" id="ProtNLM"/>
    </source>
</evidence>
<evidence type="ECO:0000256" key="1">
    <source>
        <dbReference type="SAM" id="MobiDB-lite"/>
    </source>
</evidence>
<evidence type="ECO:0000313" key="4">
    <source>
        <dbReference type="Proteomes" id="UP001476807"/>
    </source>
</evidence>
<protein>
    <recommendedName>
        <fullName evidence="5">Collagen-like protein</fullName>
    </recommendedName>
</protein>
<accession>A0ABV1RPR1</accession>
<gene>
    <name evidence="3" type="ORF">ABS362_02255</name>
</gene>
<keyword evidence="4" id="KW-1185">Reference proteome</keyword>
<evidence type="ECO:0000313" key="3">
    <source>
        <dbReference type="EMBL" id="MER2996350.1"/>
    </source>
</evidence>
<name>A0ABV1RPR1_9BACT</name>